<evidence type="ECO:0008006" key="3">
    <source>
        <dbReference type="Google" id="ProtNLM"/>
    </source>
</evidence>
<evidence type="ECO:0000313" key="1">
    <source>
        <dbReference type="EMBL" id="ALZ84516.1"/>
    </source>
</evidence>
<dbReference type="RefSeq" id="WP_059314707.1">
    <property type="nucleotide sequence ID" value="NZ_CP013987.1"/>
</dbReference>
<dbReference type="OrthoDB" id="6593316at2"/>
<evidence type="ECO:0000313" key="2">
    <source>
        <dbReference type="Proteomes" id="UP000064137"/>
    </source>
</evidence>
<organism evidence="1 2">
    <name type="scientific">Pseudomonas oryzihabitans</name>
    <dbReference type="NCBI Taxonomy" id="47885"/>
    <lineage>
        <taxon>Bacteria</taxon>
        <taxon>Pseudomonadati</taxon>
        <taxon>Pseudomonadota</taxon>
        <taxon>Gammaproteobacteria</taxon>
        <taxon>Pseudomonadales</taxon>
        <taxon>Pseudomonadaceae</taxon>
        <taxon>Pseudomonas</taxon>
    </lineage>
</organism>
<proteinExistence type="predicted"/>
<name>A0A0U4WZF2_9PSED</name>
<dbReference type="AlphaFoldDB" id="A0A0U4WZF2"/>
<dbReference type="Proteomes" id="UP000064137">
    <property type="component" value="Chromosome"/>
</dbReference>
<dbReference type="KEGG" id="por:APT59_09995"/>
<reference evidence="1 2" key="1">
    <citation type="submission" date="2016-01" db="EMBL/GenBank/DDBJ databases">
        <title>Annotation of Pseudomonas oryzihabitans USDA-ARS-USMARC-56511.</title>
        <authorList>
            <person name="Harhay G.P."/>
            <person name="Harhay D.M."/>
            <person name="Smith T.P.L."/>
            <person name="Bono J.L."/>
            <person name="Heaton M.P."/>
            <person name="Clawson M.L."/>
            <person name="Chitko-Mckown C.G."/>
            <person name="Capik S.F."/>
            <person name="DeDonder K.D."/>
            <person name="Apley M.D."/>
            <person name="Lubbers B.V."/>
            <person name="White B.J."/>
            <person name="Larson R.L."/>
        </authorList>
    </citation>
    <scope>NUCLEOTIDE SEQUENCE [LARGE SCALE GENOMIC DNA]</scope>
    <source>
        <strain evidence="1 2">USDA-ARS-USMARC-56511</strain>
    </source>
</reference>
<sequence>MATSFPFSQAVVDIIAQGNFRAVYAAQLDFVDGMVYAHTGLGDLVVDGITYQGVGKFGEVGQSQESSNSSSPMSIELTLNGLDTAILSSTTIKGCRGRPARLLFIVMDEAGNYAADVLFSGRMDAAQIAYGGNSEDGNKITVTLIDRMAEWSRTGTERWTDESHRARHEGDRFFFAVAQLASWPIYWGSGKDAPSFTYE</sequence>
<gene>
    <name evidence="1" type="ORF">APT59_09995</name>
</gene>
<protein>
    <recommendedName>
        <fullName evidence="3">DUF2163 domain-containing protein</fullName>
    </recommendedName>
</protein>
<accession>A0A0U4WZF2</accession>
<dbReference type="EMBL" id="CP013987">
    <property type="protein sequence ID" value="ALZ84516.1"/>
    <property type="molecule type" value="Genomic_DNA"/>
</dbReference>